<dbReference type="CDD" id="cd13733">
    <property type="entry name" value="SPRY_PRY_C-I_1"/>
    <property type="match status" value="1"/>
</dbReference>
<keyword evidence="1" id="KW-0479">Metal-binding</keyword>
<dbReference type="CDD" id="cd19769">
    <property type="entry name" value="Bbox2_TRIM16-like"/>
    <property type="match status" value="1"/>
</dbReference>
<dbReference type="PANTHER" id="PTHR24103">
    <property type="entry name" value="E3 UBIQUITIN-PROTEIN LIGASE TRIM"/>
    <property type="match status" value="1"/>
</dbReference>
<feature type="region of interest" description="Disordered" evidence="5">
    <location>
        <begin position="126"/>
        <end position="156"/>
    </location>
</feature>
<dbReference type="InterPro" id="IPR003877">
    <property type="entry name" value="SPRY_dom"/>
</dbReference>
<dbReference type="Pfam" id="PF25600">
    <property type="entry name" value="TRIM_CC"/>
    <property type="match status" value="1"/>
</dbReference>
<dbReference type="PROSITE" id="PS50119">
    <property type="entry name" value="ZF_BBOX"/>
    <property type="match status" value="1"/>
</dbReference>
<dbReference type="InterPro" id="IPR058030">
    <property type="entry name" value="TRIM8/14/16/25/29/45/65_CC"/>
</dbReference>
<proteinExistence type="predicted"/>
<protein>
    <submittedName>
        <fullName evidence="9">E3 ubiquitin-protein ligase TRIM7</fullName>
    </submittedName>
</protein>
<evidence type="ECO:0000256" key="3">
    <source>
        <dbReference type="ARBA" id="ARBA00022833"/>
    </source>
</evidence>
<dbReference type="SMART" id="SM00336">
    <property type="entry name" value="BBOX"/>
    <property type="match status" value="1"/>
</dbReference>
<dbReference type="SUPFAM" id="SSF57850">
    <property type="entry name" value="RING/U-box"/>
    <property type="match status" value="1"/>
</dbReference>
<evidence type="ECO:0000313" key="9">
    <source>
        <dbReference type="EMBL" id="KAI2668267.1"/>
    </source>
</evidence>
<dbReference type="SUPFAM" id="SSF57845">
    <property type="entry name" value="B-box zinc-binding domain"/>
    <property type="match status" value="1"/>
</dbReference>
<dbReference type="InterPro" id="IPR006574">
    <property type="entry name" value="PRY"/>
</dbReference>
<evidence type="ECO:0000259" key="8">
    <source>
        <dbReference type="PROSITE" id="PS50188"/>
    </source>
</evidence>
<sequence length="787" mass="87558">MSFPSEFLSEEQFTCSICLEVFTNPVSIPCGHSFCSSCITSYWEGQGKSCFCPLCKESFRKRPELHINHTLKEITEQFKRMAETTLTAPRSAPADSPSNPFSSPKPGAQHRPVVLPSGLLPEMKSRFQRTSSSEPLASHDPPSLPPAKAPKRNFSVSAAGSNGPLCPRHGHSLELLCRTDQTCICVTCAEREHYGHSVIEAKREMNIKKSQLRILEVELQGLITVRERKIEEIQTSLAEIQVHAEQEKAGTVSTFAELMKAVEKSQAELLEVVEMGQRAAELRSQAFIRELQAEISDLRNRCSTLTQLTQSQDPVSFFKSYPAYSSLPETKSWAEVALTPDPTAGAVLRNVTQMVEEVQEALRRLSTILDVTLDRDSAHPRLIISEDGKQVHCSDRYQLVPDTIERFDRVVCVLGRPGISSGCHYWEVVVGEKTDWDLGVASRSINRKGKIAGNPANGFWFLSLRDKHEYAFRTEPSTAIIVYPKPQRVGVYVDYEKAHAPTNLAKMRLPLSYVLPIRLTQAVLSEATVVTSSALLEASDTSDLMHAAFERTDGTELQATPQTCVHCIVHARQGSFSLTQCLLFRDDKLTTIIIPGFSWPYVDMATGRKSSTSKGGVRFPDDDEDAPINNSCDEKLQDKVITALPEPDGAYLVKVGFLRSHHKYEIVFSLPQVPTLGKDVSLSPALRTTAKPRLRATRITPRPEGGVRVVCEYSAQQEGVVQEELTLVNRSRRDSSVRVRLQARVMGEIHTPNGDKLFITERSGDRHHGTPMLLDGVRCVGEEKHTK</sequence>
<evidence type="ECO:0000256" key="2">
    <source>
        <dbReference type="ARBA" id="ARBA00022771"/>
    </source>
</evidence>
<dbReference type="InterPro" id="IPR017907">
    <property type="entry name" value="Znf_RING_CS"/>
</dbReference>
<dbReference type="InterPro" id="IPR001841">
    <property type="entry name" value="Znf_RING"/>
</dbReference>
<dbReference type="InterPro" id="IPR000315">
    <property type="entry name" value="Znf_B-box"/>
</dbReference>
<dbReference type="Gene3D" id="2.60.120.920">
    <property type="match status" value="1"/>
</dbReference>
<dbReference type="Pfam" id="PF00622">
    <property type="entry name" value="SPRY"/>
    <property type="match status" value="1"/>
</dbReference>
<evidence type="ECO:0000256" key="1">
    <source>
        <dbReference type="ARBA" id="ARBA00022723"/>
    </source>
</evidence>
<dbReference type="Proteomes" id="UP000830375">
    <property type="component" value="Unassembled WGS sequence"/>
</dbReference>
<dbReference type="Pfam" id="PF15006">
    <property type="entry name" value="DUF4517"/>
    <property type="match status" value="1"/>
</dbReference>
<dbReference type="InterPro" id="IPR027370">
    <property type="entry name" value="Znf-RING_euk"/>
</dbReference>
<dbReference type="PROSITE" id="PS50188">
    <property type="entry name" value="B302_SPRY"/>
    <property type="match status" value="1"/>
</dbReference>
<dbReference type="SMART" id="SM00449">
    <property type="entry name" value="SPRY"/>
    <property type="match status" value="1"/>
</dbReference>
<gene>
    <name evidence="9" type="ORF">H4Q32_004947</name>
</gene>
<dbReference type="Pfam" id="PF00643">
    <property type="entry name" value="zf-B_box"/>
    <property type="match status" value="1"/>
</dbReference>
<dbReference type="SMART" id="SM00184">
    <property type="entry name" value="RING"/>
    <property type="match status" value="1"/>
</dbReference>
<name>A0ABQ8MZM4_LABRO</name>
<feature type="region of interest" description="Disordered" evidence="5">
    <location>
        <begin position="609"/>
        <end position="631"/>
    </location>
</feature>
<dbReference type="EMBL" id="JACTAM010000001">
    <property type="protein sequence ID" value="KAI2668267.1"/>
    <property type="molecule type" value="Genomic_DNA"/>
</dbReference>
<feature type="domain" description="B30.2/SPRY" evidence="8">
    <location>
        <begin position="351"/>
        <end position="545"/>
    </location>
</feature>
<dbReference type="Gene3D" id="3.30.160.60">
    <property type="entry name" value="Classic Zinc Finger"/>
    <property type="match status" value="1"/>
</dbReference>
<dbReference type="InterPro" id="IPR026794">
    <property type="entry name" value="ADISSP"/>
</dbReference>
<keyword evidence="10" id="KW-1185">Reference proteome</keyword>
<dbReference type="Gene3D" id="3.30.40.10">
    <property type="entry name" value="Zinc/RING finger domain, C3HC4 (zinc finger)"/>
    <property type="match status" value="1"/>
</dbReference>
<dbReference type="SUPFAM" id="SSF49899">
    <property type="entry name" value="Concanavalin A-like lectins/glucanases"/>
    <property type="match status" value="1"/>
</dbReference>
<reference evidence="9 10" key="1">
    <citation type="submission" date="2022-01" db="EMBL/GenBank/DDBJ databases">
        <title>A high-quality chromosome-level genome assembly of rohu carp, Labeo rohita.</title>
        <authorList>
            <person name="Arick M.A. II"/>
            <person name="Hsu C.-Y."/>
            <person name="Magbanua Z."/>
            <person name="Pechanova O."/>
            <person name="Grover C."/>
            <person name="Miller E."/>
            <person name="Thrash A."/>
            <person name="Ezzel L."/>
            <person name="Alam S."/>
            <person name="Benzie J."/>
            <person name="Hamilton M."/>
            <person name="Karsi A."/>
            <person name="Lawrence M.L."/>
            <person name="Peterson D.G."/>
        </authorList>
    </citation>
    <scope>NUCLEOTIDE SEQUENCE [LARGE SCALE GENOMIC DNA]</scope>
    <source>
        <strain evidence="10">BAU-BD-2019</strain>
        <tissue evidence="9">Blood</tissue>
    </source>
</reference>
<dbReference type="PROSITE" id="PS00518">
    <property type="entry name" value="ZF_RING_1"/>
    <property type="match status" value="1"/>
</dbReference>
<dbReference type="InterPro" id="IPR001870">
    <property type="entry name" value="B30.2/SPRY"/>
</dbReference>
<dbReference type="InterPro" id="IPR013083">
    <property type="entry name" value="Znf_RING/FYVE/PHD"/>
</dbReference>
<dbReference type="Pfam" id="PF13765">
    <property type="entry name" value="PRY"/>
    <property type="match status" value="1"/>
</dbReference>
<dbReference type="Pfam" id="PF13445">
    <property type="entry name" value="zf-RING_UBOX"/>
    <property type="match status" value="1"/>
</dbReference>
<evidence type="ECO:0000259" key="6">
    <source>
        <dbReference type="PROSITE" id="PS50089"/>
    </source>
</evidence>
<feature type="domain" description="RING-type" evidence="6">
    <location>
        <begin position="15"/>
        <end position="56"/>
    </location>
</feature>
<keyword evidence="2 4" id="KW-0863">Zinc-finger</keyword>
<accession>A0ABQ8MZM4</accession>
<dbReference type="InterPro" id="IPR050143">
    <property type="entry name" value="TRIM/RBCC"/>
</dbReference>
<evidence type="ECO:0000256" key="5">
    <source>
        <dbReference type="SAM" id="MobiDB-lite"/>
    </source>
</evidence>
<feature type="domain" description="B box-type" evidence="7">
    <location>
        <begin position="161"/>
        <end position="201"/>
    </location>
</feature>
<evidence type="ECO:0000313" key="10">
    <source>
        <dbReference type="Proteomes" id="UP000830375"/>
    </source>
</evidence>
<comment type="caution">
    <text evidence="9">The sequence shown here is derived from an EMBL/GenBank/DDBJ whole genome shotgun (WGS) entry which is preliminary data.</text>
</comment>
<evidence type="ECO:0000256" key="4">
    <source>
        <dbReference type="PROSITE-ProRule" id="PRU00024"/>
    </source>
</evidence>
<dbReference type="PROSITE" id="PS50089">
    <property type="entry name" value="ZF_RING_2"/>
    <property type="match status" value="1"/>
</dbReference>
<feature type="region of interest" description="Disordered" evidence="5">
    <location>
        <begin position="86"/>
        <end position="114"/>
    </location>
</feature>
<evidence type="ECO:0000259" key="7">
    <source>
        <dbReference type="PROSITE" id="PS50119"/>
    </source>
</evidence>
<dbReference type="InterPro" id="IPR013320">
    <property type="entry name" value="ConA-like_dom_sf"/>
</dbReference>
<dbReference type="InterPro" id="IPR003879">
    <property type="entry name" value="Butyrophylin_SPRY"/>
</dbReference>
<dbReference type="PRINTS" id="PR01407">
    <property type="entry name" value="BUTYPHLNCDUF"/>
</dbReference>
<dbReference type="SMART" id="SM00589">
    <property type="entry name" value="PRY"/>
    <property type="match status" value="1"/>
</dbReference>
<organism evidence="9 10">
    <name type="scientific">Labeo rohita</name>
    <name type="common">Indian major carp</name>
    <name type="synonym">Cyprinus rohita</name>
    <dbReference type="NCBI Taxonomy" id="84645"/>
    <lineage>
        <taxon>Eukaryota</taxon>
        <taxon>Metazoa</taxon>
        <taxon>Chordata</taxon>
        <taxon>Craniata</taxon>
        <taxon>Vertebrata</taxon>
        <taxon>Euteleostomi</taxon>
        <taxon>Actinopterygii</taxon>
        <taxon>Neopterygii</taxon>
        <taxon>Teleostei</taxon>
        <taxon>Ostariophysi</taxon>
        <taxon>Cypriniformes</taxon>
        <taxon>Cyprinidae</taxon>
        <taxon>Labeoninae</taxon>
        <taxon>Labeonini</taxon>
        <taxon>Labeo</taxon>
    </lineage>
</organism>
<dbReference type="InterPro" id="IPR043136">
    <property type="entry name" value="B30.2/SPRY_sf"/>
</dbReference>
<keyword evidence="3" id="KW-0862">Zinc</keyword>